<organism evidence="3 4">
    <name type="scientific">Geochorda subterranea</name>
    <dbReference type="NCBI Taxonomy" id="3109564"/>
    <lineage>
        <taxon>Bacteria</taxon>
        <taxon>Bacillati</taxon>
        <taxon>Bacillota</taxon>
        <taxon>Limnochordia</taxon>
        <taxon>Limnochordales</taxon>
        <taxon>Geochordaceae</taxon>
        <taxon>Geochorda</taxon>
    </lineage>
</organism>
<evidence type="ECO:0000313" key="4">
    <source>
        <dbReference type="Proteomes" id="UP001333102"/>
    </source>
</evidence>
<dbReference type="InterPro" id="IPR001453">
    <property type="entry name" value="MoaB/Mog_dom"/>
</dbReference>
<dbReference type="NCBIfam" id="TIGR00177">
    <property type="entry name" value="molyb_syn"/>
    <property type="match status" value="1"/>
</dbReference>
<dbReference type="InterPro" id="IPR036425">
    <property type="entry name" value="MoaB/Mog-like_dom_sf"/>
</dbReference>
<dbReference type="EMBL" id="CP141614">
    <property type="protein sequence ID" value="WRP15877.1"/>
    <property type="molecule type" value="Genomic_DNA"/>
</dbReference>
<dbReference type="Pfam" id="PF18146">
    <property type="entry name" value="CinA_KH"/>
    <property type="match status" value="1"/>
</dbReference>
<dbReference type="Pfam" id="PF02464">
    <property type="entry name" value="CinA"/>
    <property type="match status" value="1"/>
</dbReference>
<dbReference type="Proteomes" id="UP001333102">
    <property type="component" value="Chromosome"/>
</dbReference>
<keyword evidence="4" id="KW-1185">Reference proteome</keyword>
<dbReference type="Gene3D" id="3.90.950.20">
    <property type="entry name" value="CinA-like"/>
    <property type="match status" value="1"/>
</dbReference>
<evidence type="ECO:0000313" key="3">
    <source>
        <dbReference type="EMBL" id="WRP15877.1"/>
    </source>
</evidence>
<dbReference type="InterPro" id="IPR050101">
    <property type="entry name" value="CinA"/>
</dbReference>
<dbReference type="InterPro" id="IPR041424">
    <property type="entry name" value="CinA_KH"/>
</dbReference>
<dbReference type="RefSeq" id="WP_324670285.1">
    <property type="nucleotide sequence ID" value="NZ_CP141614.1"/>
</dbReference>
<dbReference type="PANTHER" id="PTHR13939:SF0">
    <property type="entry name" value="NMN AMIDOHYDROLASE-LIKE PROTEIN YFAY"/>
    <property type="match status" value="1"/>
</dbReference>
<dbReference type="HAMAP" id="MF_00226_B">
    <property type="entry name" value="CinA_B"/>
    <property type="match status" value="1"/>
</dbReference>
<dbReference type="Gene3D" id="3.30.70.2860">
    <property type="match status" value="1"/>
</dbReference>
<dbReference type="NCBIfam" id="TIGR00200">
    <property type="entry name" value="cinA_nterm"/>
    <property type="match status" value="1"/>
</dbReference>
<gene>
    <name evidence="1" type="primary">cinA</name>
    <name evidence="3" type="ORF">VLY81_06925</name>
</gene>
<reference evidence="4" key="1">
    <citation type="submission" date="2023-12" db="EMBL/GenBank/DDBJ databases">
        <title>Novel isolates from deep terrestrial aquifers shed light on the physiology and ecology of the class Limnochordia.</title>
        <authorList>
            <person name="Karnachuk O.V."/>
            <person name="Lukina A.P."/>
            <person name="Avakyan M.R."/>
            <person name="Kadnikov V."/>
            <person name="Begmatov S."/>
            <person name="Beletsky A.V."/>
            <person name="Mardanov A.V."/>
            <person name="Ravin N.V."/>
        </authorList>
    </citation>
    <scope>NUCLEOTIDE SEQUENCE [LARGE SCALE GENOMIC DNA]</scope>
    <source>
        <strain evidence="4">LN</strain>
    </source>
</reference>
<feature type="domain" description="MoaB/Mog" evidence="2">
    <location>
        <begin position="4"/>
        <end position="171"/>
    </location>
</feature>
<evidence type="ECO:0000256" key="1">
    <source>
        <dbReference type="HAMAP-Rule" id="MF_00226"/>
    </source>
</evidence>
<name>A0ABZ1BUS9_9FIRM</name>
<dbReference type="SUPFAM" id="SSF53218">
    <property type="entry name" value="Molybdenum cofactor biosynthesis proteins"/>
    <property type="match status" value="1"/>
</dbReference>
<dbReference type="PANTHER" id="PTHR13939">
    <property type="entry name" value="NICOTINAMIDE-NUCLEOTIDE AMIDOHYDROLASE PNCC"/>
    <property type="match status" value="1"/>
</dbReference>
<dbReference type="InterPro" id="IPR036653">
    <property type="entry name" value="CinA-like_C"/>
</dbReference>
<dbReference type="NCBIfam" id="TIGR00199">
    <property type="entry name" value="PncC_domain"/>
    <property type="match status" value="1"/>
</dbReference>
<dbReference type="Gene3D" id="3.40.980.10">
    <property type="entry name" value="MoaB/Mog-like domain"/>
    <property type="match status" value="1"/>
</dbReference>
<dbReference type="SMART" id="SM00852">
    <property type="entry name" value="MoCF_biosynth"/>
    <property type="match status" value="1"/>
</dbReference>
<dbReference type="NCBIfam" id="NF001813">
    <property type="entry name" value="PRK00549.1"/>
    <property type="match status" value="1"/>
</dbReference>
<dbReference type="InterPro" id="IPR008135">
    <property type="entry name" value="Competence-induced_CinA"/>
</dbReference>
<evidence type="ECO:0000259" key="2">
    <source>
        <dbReference type="SMART" id="SM00852"/>
    </source>
</evidence>
<dbReference type="CDD" id="cd00885">
    <property type="entry name" value="cinA"/>
    <property type="match status" value="1"/>
</dbReference>
<dbReference type="SUPFAM" id="SSF142433">
    <property type="entry name" value="CinA-like"/>
    <property type="match status" value="1"/>
</dbReference>
<comment type="similarity">
    <text evidence="1">Belongs to the CinA family.</text>
</comment>
<accession>A0ABZ1BUS9</accession>
<sequence>MRAEIVTIGTELLLGQVVDTNSAYLARKLGQLGYDTYFRQTVGDNHRRAVLAVSLAMERADVVIVSGGLGPTEDDVTRDVVAAAVGVPLEESEEALAQVTAYFERVGRPMRPSQRRQALVPRGARVIPDPVGTAPGFVWEGADRAVVALPGVPGELKAMMESWVGPYLAERARSRGQAGVIVSRLLHFVGIGEADLEQALLDLLHGRANPTLATYAGTGQVSVRITARAADKATARGMIEPVEQEVRARVGAYCYGFDDETLEAVVVRGLARRGWKLAVAESCTGGLVGDRLTNVPGASEVLLEDVVAYSNEAKQRRLGVEAALIREHGAVSEACARAMAEGVRRSAGADVGLAITGIAGPGGGSPEKPVGLVYMAVATPAGTVAERHRFGGDRLHIKARAATAGLALLRRCLLEAG</sequence>
<dbReference type="PIRSF" id="PIRSF006728">
    <property type="entry name" value="CinA"/>
    <property type="match status" value="1"/>
</dbReference>
<dbReference type="InterPro" id="IPR008136">
    <property type="entry name" value="CinA_C"/>
</dbReference>
<dbReference type="Pfam" id="PF00994">
    <property type="entry name" value="MoCF_biosynth"/>
    <property type="match status" value="1"/>
</dbReference>
<proteinExistence type="inferred from homology"/>
<protein>
    <recommendedName>
        <fullName evidence="1">Putative competence-damage inducible protein</fullName>
    </recommendedName>
</protein>